<evidence type="ECO:0008006" key="4">
    <source>
        <dbReference type="Google" id="ProtNLM"/>
    </source>
</evidence>
<protein>
    <recommendedName>
        <fullName evidence="4">Secreted protein</fullName>
    </recommendedName>
</protein>
<accession>A0A8R1IJT7</accession>
<sequence>MVFYPLIFLLFFRRVHVEGSTFPPNHSSSTTTYCLQPFVPENAHVIFNEPGPYASDTVAKYSDLVSTVCLQFQAKDQKTVNF</sequence>
<evidence type="ECO:0000256" key="1">
    <source>
        <dbReference type="SAM" id="SignalP"/>
    </source>
</evidence>
<feature type="chain" id="PRO_5035870394" description="Secreted protein" evidence="1">
    <location>
        <begin position="18"/>
        <end position="82"/>
    </location>
</feature>
<proteinExistence type="predicted"/>
<dbReference type="EnsemblMetazoa" id="CJA32891a.1">
    <property type="protein sequence ID" value="CJA32891a.1"/>
    <property type="gene ID" value="WBGene00208738"/>
</dbReference>
<keyword evidence="1" id="KW-0732">Signal</keyword>
<dbReference type="AlphaFoldDB" id="A0A8R1IJT7"/>
<keyword evidence="3" id="KW-1185">Reference proteome</keyword>
<feature type="signal peptide" evidence="1">
    <location>
        <begin position="1"/>
        <end position="17"/>
    </location>
</feature>
<organism evidence="2 3">
    <name type="scientific">Caenorhabditis japonica</name>
    <dbReference type="NCBI Taxonomy" id="281687"/>
    <lineage>
        <taxon>Eukaryota</taxon>
        <taxon>Metazoa</taxon>
        <taxon>Ecdysozoa</taxon>
        <taxon>Nematoda</taxon>
        <taxon>Chromadorea</taxon>
        <taxon>Rhabditida</taxon>
        <taxon>Rhabditina</taxon>
        <taxon>Rhabditomorpha</taxon>
        <taxon>Rhabditoidea</taxon>
        <taxon>Rhabditidae</taxon>
        <taxon>Peloderinae</taxon>
        <taxon>Caenorhabditis</taxon>
    </lineage>
</organism>
<reference evidence="3" key="1">
    <citation type="submission" date="2010-08" db="EMBL/GenBank/DDBJ databases">
        <authorList>
            <consortium name="Caenorhabditis japonica Sequencing Consortium"/>
            <person name="Wilson R.K."/>
        </authorList>
    </citation>
    <scope>NUCLEOTIDE SEQUENCE [LARGE SCALE GENOMIC DNA]</scope>
    <source>
        <strain evidence="3">DF5081</strain>
    </source>
</reference>
<evidence type="ECO:0000313" key="3">
    <source>
        <dbReference type="Proteomes" id="UP000005237"/>
    </source>
</evidence>
<reference evidence="2" key="2">
    <citation type="submission" date="2022-06" db="UniProtKB">
        <authorList>
            <consortium name="EnsemblMetazoa"/>
        </authorList>
    </citation>
    <scope>IDENTIFICATION</scope>
    <source>
        <strain evidence="2">DF5081</strain>
    </source>
</reference>
<dbReference type="Proteomes" id="UP000005237">
    <property type="component" value="Unassembled WGS sequence"/>
</dbReference>
<name>A0A8R1IJT7_CAEJA</name>
<evidence type="ECO:0000313" key="2">
    <source>
        <dbReference type="EnsemblMetazoa" id="CJA32891a.1"/>
    </source>
</evidence>